<name>A0A0D2EBA7_9EURO</name>
<dbReference type="Proteomes" id="UP000054266">
    <property type="component" value="Unassembled WGS sequence"/>
</dbReference>
<feature type="compositionally biased region" description="Basic and acidic residues" evidence="1">
    <location>
        <begin position="535"/>
        <end position="547"/>
    </location>
</feature>
<feature type="region of interest" description="Disordered" evidence="1">
    <location>
        <begin position="433"/>
        <end position="474"/>
    </location>
</feature>
<dbReference type="PANTHER" id="PTHR45657">
    <property type="entry name" value="CRAL-TRIO DOMAIN-CONTAINING PROTEIN YKL091C-RELATED"/>
    <property type="match status" value="1"/>
</dbReference>
<feature type="compositionally biased region" description="Polar residues" evidence="1">
    <location>
        <begin position="8"/>
        <end position="28"/>
    </location>
</feature>
<gene>
    <name evidence="3" type="ORF">PV04_03709</name>
</gene>
<dbReference type="SUPFAM" id="SSF52087">
    <property type="entry name" value="CRAL/TRIO domain"/>
    <property type="match status" value="1"/>
</dbReference>
<feature type="compositionally biased region" description="Low complexity" evidence="1">
    <location>
        <begin position="441"/>
        <end position="458"/>
    </location>
</feature>
<dbReference type="SMART" id="SM00516">
    <property type="entry name" value="SEC14"/>
    <property type="match status" value="1"/>
</dbReference>
<dbReference type="InterPro" id="IPR036865">
    <property type="entry name" value="CRAL-TRIO_dom_sf"/>
</dbReference>
<dbReference type="STRING" id="5601.A0A0D2EBA7"/>
<feature type="region of interest" description="Disordered" evidence="1">
    <location>
        <begin position="1"/>
        <end position="41"/>
    </location>
</feature>
<sequence length="562" mass="62721">MSALYRTLTGQSQKSHQSDHTIGSQAHPTLTRTTTTDPLTGTLNHLTAPQEQRLEEFKEKLKQGGWWSPDGANGKPTHDDGTLLRYLRARKFDVQGAIGQFTDTEQWLKEQMVDELYDNFDVEIYERSRQVYPQWTGHRDRRGIPIYVYVIKQLDSKHVNKYQKESQSYKESLPNHKNLQTPAKLLPLFALYQNLLNFVLPFVSTLERPNPEVPVTNSTNIVDISGVGLTQFWNLKNHMQDASVLATAHYPETLDRIFIIGAPSFFPTVWGWIKRWFDPVTVSKIFILSKHDVKPTLSKFMDPKDFPKRYGGDLGWDWGDMPHLDEETRAALERDGNKGWVRGPCLWLDGKRVPVGSEKGKPRRPNTDIEKLKPVVYAADYTETPVHPEKKLSIVSKIRVPNAAEPAHHQAEEHAAEATGGATAANIIATQTNSEQAAQVPQPQSTEPQPEPSTSSTSATYAHPPSQPQPGPVPEHTVALISAIENKLADESVSIIPPTANGHANGHATAPYEGQPEVVVANDLDKGLAVEAEKLQITDDPHQKEGGSQRPGIERFVTAQEV</sequence>
<proteinExistence type="predicted"/>
<dbReference type="InterPro" id="IPR036273">
    <property type="entry name" value="CRAL/TRIO_N_dom_sf"/>
</dbReference>
<dbReference type="Pfam" id="PF00650">
    <property type="entry name" value="CRAL_TRIO"/>
    <property type="match status" value="1"/>
</dbReference>
<feature type="region of interest" description="Disordered" evidence="1">
    <location>
        <begin position="535"/>
        <end position="562"/>
    </location>
</feature>
<dbReference type="CDD" id="cd00170">
    <property type="entry name" value="SEC14"/>
    <property type="match status" value="1"/>
</dbReference>
<evidence type="ECO:0000259" key="2">
    <source>
        <dbReference type="PROSITE" id="PS50191"/>
    </source>
</evidence>
<feature type="domain" description="CRAL-TRIO" evidence="2">
    <location>
        <begin position="124"/>
        <end position="318"/>
    </location>
</feature>
<accession>A0A0D2EBA7</accession>
<reference evidence="3 4" key="1">
    <citation type="submission" date="2015-01" db="EMBL/GenBank/DDBJ databases">
        <title>The Genome Sequence of Capronia semiimmersa CBS27337.</title>
        <authorList>
            <consortium name="The Broad Institute Genomics Platform"/>
            <person name="Cuomo C."/>
            <person name="de Hoog S."/>
            <person name="Gorbushina A."/>
            <person name="Stielow B."/>
            <person name="Teixiera M."/>
            <person name="Abouelleil A."/>
            <person name="Chapman S.B."/>
            <person name="Priest M."/>
            <person name="Young S.K."/>
            <person name="Wortman J."/>
            <person name="Nusbaum C."/>
            <person name="Birren B."/>
        </authorList>
    </citation>
    <scope>NUCLEOTIDE SEQUENCE [LARGE SCALE GENOMIC DNA]</scope>
    <source>
        <strain evidence="3 4">CBS 27337</strain>
    </source>
</reference>
<keyword evidence="4" id="KW-1185">Reference proteome</keyword>
<dbReference type="SMART" id="SM01100">
    <property type="entry name" value="CRAL_TRIO_N"/>
    <property type="match status" value="1"/>
</dbReference>
<dbReference type="Gene3D" id="1.10.8.20">
    <property type="entry name" value="N-terminal domain of phosphatidylinositol transfer protein sec14p"/>
    <property type="match status" value="1"/>
</dbReference>
<dbReference type="HOGENOM" id="CLU_014001_4_1_1"/>
<dbReference type="SUPFAM" id="SSF46938">
    <property type="entry name" value="CRAL/TRIO N-terminal domain"/>
    <property type="match status" value="1"/>
</dbReference>
<dbReference type="InterPro" id="IPR051026">
    <property type="entry name" value="PI/PC_transfer"/>
</dbReference>
<evidence type="ECO:0000313" key="4">
    <source>
        <dbReference type="Proteomes" id="UP000054266"/>
    </source>
</evidence>
<dbReference type="PROSITE" id="PS50191">
    <property type="entry name" value="CRAL_TRIO"/>
    <property type="match status" value="1"/>
</dbReference>
<protein>
    <recommendedName>
        <fullName evidence="2">CRAL-TRIO domain-containing protein</fullName>
    </recommendedName>
</protein>
<evidence type="ECO:0000256" key="1">
    <source>
        <dbReference type="SAM" id="MobiDB-lite"/>
    </source>
</evidence>
<dbReference type="InterPro" id="IPR011074">
    <property type="entry name" value="CRAL/TRIO_N_dom"/>
</dbReference>
<feature type="compositionally biased region" description="Low complexity" evidence="1">
    <location>
        <begin position="29"/>
        <end position="41"/>
    </location>
</feature>
<dbReference type="InterPro" id="IPR001251">
    <property type="entry name" value="CRAL-TRIO_dom"/>
</dbReference>
<dbReference type="AlphaFoldDB" id="A0A0D2EBA7"/>
<dbReference type="PANTHER" id="PTHR45657:SF3">
    <property type="entry name" value="TRANSPORTER, PUTATIVE (AFU_ORTHOLOGUE AFUA_5G09260)-RELATED"/>
    <property type="match status" value="1"/>
</dbReference>
<evidence type="ECO:0000313" key="3">
    <source>
        <dbReference type="EMBL" id="KIW71557.1"/>
    </source>
</evidence>
<dbReference type="Gene3D" id="3.40.525.10">
    <property type="entry name" value="CRAL-TRIO lipid binding domain"/>
    <property type="match status" value="1"/>
</dbReference>
<dbReference type="Pfam" id="PF03765">
    <property type="entry name" value="CRAL_TRIO_N"/>
    <property type="match status" value="1"/>
</dbReference>
<dbReference type="EMBL" id="KN846957">
    <property type="protein sequence ID" value="KIW71557.1"/>
    <property type="molecule type" value="Genomic_DNA"/>
</dbReference>
<organism evidence="3 4">
    <name type="scientific">Phialophora macrospora</name>
    <dbReference type="NCBI Taxonomy" id="1851006"/>
    <lineage>
        <taxon>Eukaryota</taxon>
        <taxon>Fungi</taxon>
        <taxon>Dikarya</taxon>
        <taxon>Ascomycota</taxon>
        <taxon>Pezizomycotina</taxon>
        <taxon>Eurotiomycetes</taxon>
        <taxon>Chaetothyriomycetidae</taxon>
        <taxon>Chaetothyriales</taxon>
        <taxon>Herpotrichiellaceae</taxon>
        <taxon>Phialophora</taxon>
    </lineage>
</organism>